<gene>
    <name evidence="1" type="ORF">LCGC14_1693950</name>
</gene>
<comment type="caution">
    <text evidence="1">The sequence shown here is derived from an EMBL/GenBank/DDBJ whole genome shotgun (WGS) entry which is preliminary data.</text>
</comment>
<dbReference type="AlphaFoldDB" id="A0A0F9KK26"/>
<name>A0A0F9KK26_9ZZZZ</name>
<protein>
    <submittedName>
        <fullName evidence="1">Uncharacterized protein</fullName>
    </submittedName>
</protein>
<organism evidence="1">
    <name type="scientific">marine sediment metagenome</name>
    <dbReference type="NCBI Taxonomy" id="412755"/>
    <lineage>
        <taxon>unclassified sequences</taxon>
        <taxon>metagenomes</taxon>
        <taxon>ecological metagenomes</taxon>
    </lineage>
</organism>
<proteinExistence type="predicted"/>
<accession>A0A0F9KK26</accession>
<sequence>LMDVPVNKICIENPIGIISTKIRKPDQIIHPWQFGHGETKATCLTLINLPKLKPTNIVEGREARIHKMSPGKDRGKQRSIILQGFADAFASQWG</sequence>
<reference evidence="1" key="1">
    <citation type="journal article" date="2015" name="Nature">
        <title>Complex archaea that bridge the gap between prokaryotes and eukaryotes.</title>
        <authorList>
            <person name="Spang A."/>
            <person name="Saw J.H."/>
            <person name="Jorgensen S.L."/>
            <person name="Zaremba-Niedzwiedzka K."/>
            <person name="Martijn J."/>
            <person name="Lind A.E."/>
            <person name="van Eijk R."/>
            <person name="Schleper C."/>
            <person name="Guy L."/>
            <person name="Ettema T.J."/>
        </authorList>
    </citation>
    <scope>NUCLEOTIDE SEQUENCE</scope>
</reference>
<evidence type="ECO:0000313" key="1">
    <source>
        <dbReference type="EMBL" id="KKM15650.1"/>
    </source>
</evidence>
<feature type="non-terminal residue" evidence="1">
    <location>
        <position position="1"/>
    </location>
</feature>
<dbReference type="EMBL" id="LAZR01014857">
    <property type="protein sequence ID" value="KKM15650.1"/>
    <property type="molecule type" value="Genomic_DNA"/>
</dbReference>